<reference evidence="3" key="1">
    <citation type="submission" date="2015-11" db="EMBL/GenBank/DDBJ databases">
        <authorList>
            <person name="Holder M.E."/>
            <person name="Ajami N.J."/>
            <person name="Petrosino J.F."/>
        </authorList>
    </citation>
    <scope>NUCLEOTIDE SEQUENCE [LARGE SCALE GENOMIC DNA]</scope>
    <source>
        <strain evidence="3">F0113</strain>
    </source>
</reference>
<dbReference type="EMBL" id="CP013195">
    <property type="protein sequence ID" value="ALO47896.1"/>
    <property type="molecule type" value="Genomic_DNA"/>
</dbReference>
<name>A0A0S2KHW9_9BACT</name>
<dbReference type="AlphaFoldDB" id="A0A0S2KHW9"/>
<feature type="region of interest" description="Disordered" evidence="1">
    <location>
        <begin position="1"/>
        <end position="25"/>
    </location>
</feature>
<sequence>MQAASALTFDRSPEQVYRPAPTSDHAVRQRATEGINICIHVTIPMEKALQAMPKHRIFACGNRKEVWPADLGLYRRDRQ</sequence>
<accession>A0A0S2KHW9</accession>
<proteinExistence type="predicted"/>
<dbReference type="Proteomes" id="UP000056252">
    <property type="component" value="Chromosome"/>
</dbReference>
<organism evidence="2 3">
    <name type="scientific">Hoylesella enoeca</name>
    <dbReference type="NCBI Taxonomy" id="76123"/>
    <lineage>
        <taxon>Bacteria</taxon>
        <taxon>Pseudomonadati</taxon>
        <taxon>Bacteroidota</taxon>
        <taxon>Bacteroidia</taxon>
        <taxon>Bacteroidales</taxon>
        <taxon>Prevotellaceae</taxon>
        <taxon>Hoylesella</taxon>
    </lineage>
</organism>
<keyword evidence="3" id="KW-1185">Reference proteome</keyword>
<dbReference type="STRING" id="76123.AS203_01245"/>
<dbReference type="KEGG" id="peo:AS203_01245"/>
<evidence type="ECO:0000313" key="3">
    <source>
        <dbReference type="Proteomes" id="UP000056252"/>
    </source>
</evidence>
<gene>
    <name evidence="2" type="ORF">AS203_01245</name>
</gene>
<evidence type="ECO:0000313" key="2">
    <source>
        <dbReference type="EMBL" id="ALO47896.1"/>
    </source>
</evidence>
<evidence type="ECO:0000256" key="1">
    <source>
        <dbReference type="SAM" id="MobiDB-lite"/>
    </source>
</evidence>
<protein>
    <submittedName>
        <fullName evidence="2">Uncharacterized protein</fullName>
    </submittedName>
</protein>